<sequence>MMNELIKQVSDASFEDDVIRSGKPVLVDFWATWCEPCVVSAPILEEISQEFADRIRVAKIDVDQHHATAARFGVRAIPTVVLFKDGAIKAQQVGVVSKTELGRFIERHLK</sequence>
<dbReference type="CDD" id="cd02947">
    <property type="entry name" value="TRX_family"/>
    <property type="match status" value="1"/>
</dbReference>
<organism evidence="11 12">
    <name type="scientific">Caballeronia insecticola</name>
    <dbReference type="NCBI Taxonomy" id="758793"/>
    <lineage>
        <taxon>Bacteria</taxon>
        <taxon>Pseudomonadati</taxon>
        <taxon>Pseudomonadota</taxon>
        <taxon>Betaproteobacteria</taxon>
        <taxon>Burkholderiales</taxon>
        <taxon>Burkholderiaceae</taxon>
        <taxon>Caballeronia</taxon>
    </lineage>
</organism>
<feature type="active site" description="Nucleophile" evidence="8">
    <location>
        <position position="37"/>
    </location>
</feature>
<dbReference type="InterPro" id="IPR005746">
    <property type="entry name" value="Thioredoxin"/>
</dbReference>
<name>R4X5G5_9BURK</name>
<keyword evidence="12" id="KW-1185">Reference proteome</keyword>
<dbReference type="KEGG" id="buo:BRPE64_ECDS00340"/>
<evidence type="ECO:0000256" key="6">
    <source>
        <dbReference type="NCBIfam" id="TIGR01068"/>
    </source>
</evidence>
<dbReference type="InterPro" id="IPR017937">
    <property type="entry name" value="Thioredoxin_CS"/>
</dbReference>
<evidence type="ECO:0000313" key="12">
    <source>
        <dbReference type="Proteomes" id="UP000013966"/>
    </source>
</evidence>
<dbReference type="SUPFAM" id="SSF52833">
    <property type="entry name" value="Thioredoxin-like"/>
    <property type="match status" value="1"/>
</dbReference>
<protein>
    <recommendedName>
        <fullName evidence="6 7">Thioredoxin</fullName>
    </recommendedName>
</protein>
<evidence type="ECO:0000256" key="7">
    <source>
        <dbReference type="PIRNR" id="PIRNR000077"/>
    </source>
</evidence>
<dbReference type="Pfam" id="PF00085">
    <property type="entry name" value="Thioredoxin"/>
    <property type="match status" value="1"/>
</dbReference>
<keyword evidence="3" id="KW-0249">Electron transport</keyword>
<evidence type="ECO:0000256" key="4">
    <source>
        <dbReference type="ARBA" id="ARBA00023157"/>
    </source>
</evidence>
<dbReference type="FunFam" id="3.40.30.10:FF:000001">
    <property type="entry name" value="Thioredoxin"/>
    <property type="match status" value="1"/>
</dbReference>
<keyword evidence="2" id="KW-0813">Transport</keyword>
<dbReference type="Gene3D" id="3.40.30.10">
    <property type="entry name" value="Glutaredoxin"/>
    <property type="match status" value="1"/>
</dbReference>
<feature type="disulfide bond" description="Redox-active" evidence="9">
    <location>
        <begin position="34"/>
        <end position="37"/>
    </location>
</feature>
<reference evidence="11 12" key="2">
    <citation type="journal article" date="2018" name="Int. J. Syst. Evol. Microbiol.">
        <title>Burkholderia insecticola sp. nov., a gut symbiotic bacterium of the bean bug Riptortus pedestris.</title>
        <authorList>
            <person name="Takeshita K."/>
            <person name="Tamaki H."/>
            <person name="Ohbayashi T."/>
            <person name="Meng X.-Y."/>
            <person name="Sone T."/>
            <person name="Mitani Y."/>
            <person name="Peeters C."/>
            <person name="Kikuchi Y."/>
            <person name="Vandamme P."/>
        </authorList>
    </citation>
    <scope>NUCLEOTIDE SEQUENCE [LARGE SCALE GENOMIC DNA]</scope>
    <source>
        <strain evidence="11">RPE64</strain>
        <plasmid evidence="11 12">p2</plasmid>
    </source>
</reference>
<keyword evidence="11" id="KW-0614">Plasmid</keyword>
<dbReference type="NCBIfam" id="TIGR01068">
    <property type="entry name" value="thioredoxin"/>
    <property type="match status" value="1"/>
</dbReference>
<feature type="active site" description="Nucleophile" evidence="8">
    <location>
        <position position="34"/>
    </location>
</feature>
<evidence type="ECO:0000256" key="2">
    <source>
        <dbReference type="ARBA" id="ARBA00022448"/>
    </source>
</evidence>
<dbReference type="InterPro" id="IPR036249">
    <property type="entry name" value="Thioredoxin-like_sf"/>
</dbReference>
<evidence type="ECO:0000256" key="1">
    <source>
        <dbReference type="ARBA" id="ARBA00008987"/>
    </source>
</evidence>
<evidence type="ECO:0000256" key="8">
    <source>
        <dbReference type="PIRSR" id="PIRSR000077-1"/>
    </source>
</evidence>
<dbReference type="PROSITE" id="PS51352">
    <property type="entry name" value="THIOREDOXIN_2"/>
    <property type="match status" value="1"/>
</dbReference>
<keyword evidence="5 9" id="KW-0676">Redox-active center</keyword>
<dbReference type="InterPro" id="IPR013766">
    <property type="entry name" value="Thioredoxin_domain"/>
</dbReference>
<dbReference type="GO" id="GO:0005829">
    <property type="term" value="C:cytosol"/>
    <property type="evidence" value="ECO:0007669"/>
    <property type="project" value="TreeGrafter"/>
</dbReference>
<proteinExistence type="inferred from homology"/>
<dbReference type="PANTHER" id="PTHR45663:SF11">
    <property type="entry name" value="GEO12009P1"/>
    <property type="match status" value="1"/>
</dbReference>
<dbReference type="PATRIC" id="fig|758793.3.peg.6389"/>
<gene>
    <name evidence="11" type="ORF">BRPE64_ECDS00340</name>
</gene>
<dbReference type="PRINTS" id="PR00421">
    <property type="entry name" value="THIOREDOXIN"/>
</dbReference>
<feature type="site" description="Deprotonates C-terminal active site Cys" evidence="8">
    <location>
        <position position="28"/>
    </location>
</feature>
<feature type="domain" description="Thioredoxin" evidence="10">
    <location>
        <begin position="1"/>
        <end position="110"/>
    </location>
</feature>
<dbReference type="EMBL" id="AP013062">
    <property type="protein sequence ID" value="BAN28192.1"/>
    <property type="molecule type" value="Genomic_DNA"/>
</dbReference>
<dbReference type="PROSITE" id="PS00194">
    <property type="entry name" value="THIOREDOXIN_1"/>
    <property type="match status" value="1"/>
</dbReference>
<geneLocation type="plasmid" evidence="11 12">
    <name>p2</name>
</geneLocation>
<reference evidence="11 12" key="1">
    <citation type="journal article" date="2013" name="Genome Announc.">
        <title>Complete Genome Sequence of Burkholderia sp. Strain RPE64, Bacterial Symbiont of the Bean Bug Riptortus pedestris.</title>
        <authorList>
            <person name="Shibata T.F."/>
            <person name="Maeda T."/>
            <person name="Nikoh N."/>
            <person name="Yamaguchi K."/>
            <person name="Oshima K."/>
            <person name="Hattori M."/>
            <person name="Nishiyama T."/>
            <person name="Hasebe M."/>
            <person name="Fukatsu T."/>
            <person name="Kikuchi Y."/>
            <person name="Shigenobu S."/>
        </authorList>
    </citation>
    <scope>NUCLEOTIDE SEQUENCE [LARGE SCALE GENOMIC DNA]</scope>
    <source>
        <plasmid evidence="11 12">p2</plasmid>
    </source>
</reference>
<accession>R4X5G5</accession>
<dbReference type="GO" id="GO:0045454">
    <property type="term" value="P:cell redox homeostasis"/>
    <property type="evidence" value="ECO:0007669"/>
    <property type="project" value="TreeGrafter"/>
</dbReference>
<dbReference type="AlphaFoldDB" id="R4X5G5"/>
<evidence type="ECO:0000313" key="11">
    <source>
        <dbReference type="EMBL" id="BAN28192.1"/>
    </source>
</evidence>
<evidence type="ECO:0000259" key="10">
    <source>
        <dbReference type="PROSITE" id="PS51352"/>
    </source>
</evidence>
<keyword evidence="4 9" id="KW-1015">Disulfide bond</keyword>
<feature type="site" description="Contributes to redox potential value" evidence="8">
    <location>
        <position position="35"/>
    </location>
</feature>
<evidence type="ECO:0000256" key="9">
    <source>
        <dbReference type="PIRSR" id="PIRSR000077-4"/>
    </source>
</evidence>
<dbReference type="Proteomes" id="UP000013966">
    <property type="component" value="Plasmid p2"/>
</dbReference>
<feature type="site" description="Contributes to redox potential value" evidence="8">
    <location>
        <position position="36"/>
    </location>
</feature>
<dbReference type="PIRSF" id="PIRSF000077">
    <property type="entry name" value="Thioredoxin"/>
    <property type="match status" value="1"/>
</dbReference>
<evidence type="ECO:0000256" key="3">
    <source>
        <dbReference type="ARBA" id="ARBA00022982"/>
    </source>
</evidence>
<dbReference type="HOGENOM" id="CLU_090389_10_2_4"/>
<comment type="similarity">
    <text evidence="1 7">Belongs to the thioredoxin family.</text>
</comment>
<dbReference type="GO" id="GO:0015035">
    <property type="term" value="F:protein-disulfide reductase activity"/>
    <property type="evidence" value="ECO:0007669"/>
    <property type="project" value="UniProtKB-UniRule"/>
</dbReference>
<dbReference type="PANTHER" id="PTHR45663">
    <property type="entry name" value="GEO12009P1"/>
    <property type="match status" value="1"/>
</dbReference>
<evidence type="ECO:0000256" key="5">
    <source>
        <dbReference type="ARBA" id="ARBA00023284"/>
    </source>
</evidence>